<dbReference type="Proteomes" id="UP001487740">
    <property type="component" value="Unassembled WGS sequence"/>
</dbReference>
<dbReference type="GO" id="GO:0005794">
    <property type="term" value="C:Golgi apparatus"/>
    <property type="evidence" value="ECO:0007669"/>
    <property type="project" value="TreeGrafter"/>
</dbReference>
<evidence type="ECO:0008006" key="8">
    <source>
        <dbReference type="Google" id="ProtNLM"/>
    </source>
</evidence>
<dbReference type="GO" id="GO:0030992">
    <property type="term" value="C:intraciliary transport particle B"/>
    <property type="evidence" value="ECO:0007669"/>
    <property type="project" value="TreeGrafter"/>
</dbReference>
<keyword evidence="5" id="KW-0175">Coiled coil</keyword>
<gene>
    <name evidence="6" type="ORF">O3P69_017548</name>
</gene>
<dbReference type="EMBL" id="JARAKH010000023">
    <property type="protein sequence ID" value="KAK8391998.1"/>
    <property type="molecule type" value="Genomic_DNA"/>
</dbReference>
<evidence type="ECO:0000256" key="3">
    <source>
        <dbReference type="ARBA" id="ARBA00023069"/>
    </source>
</evidence>
<organism evidence="6 7">
    <name type="scientific">Scylla paramamosain</name>
    <name type="common">Mud crab</name>
    <dbReference type="NCBI Taxonomy" id="85552"/>
    <lineage>
        <taxon>Eukaryota</taxon>
        <taxon>Metazoa</taxon>
        <taxon>Ecdysozoa</taxon>
        <taxon>Arthropoda</taxon>
        <taxon>Crustacea</taxon>
        <taxon>Multicrustacea</taxon>
        <taxon>Malacostraca</taxon>
        <taxon>Eumalacostraca</taxon>
        <taxon>Eucarida</taxon>
        <taxon>Decapoda</taxon>
        <taxon>Pleocyemata</taxon>
        <taxon>Brachyura</taxon>
        <taxon>Eubrachyura</taxon>
        <taxon>Portunoidea</taxon>
        <taxon>Portunidae</taxon>
        <taxon>Portuninae</taxon>
        <taxon>Scylla</taxon>
    </lineage>
</organism>
<dbReference type="GO" id="GO:0005929">
    <property type="term" value="C:cilium"/>
    <property type="evidence" value="ECO:0007669"/>
    <property type="project" value="UniProtKB-SubCell"/>
</dbReference>
<dbReference type="PANTHER" id="PTHR16011:SF0">
    <property type="entry name" value="INTRAFLAGELLAR TRANSPORT PROTEIN 57 HOMOLOG"/>
    <property type="match status" value="1"/>
</dbReference>
<evidence type="ECO:0000313" key="7">
    <source>
        <dbReference type="Proteomes" id="UP001487740"/>
    </source>
</evidence>
<dbReference type="GO" id="GO:1905515">
    <property type="term" value="P:non-motile cilium assembly"/>
    <property type="evidence" value="ECO:0007669"/>
    <property type="project" value="TreeGrafter"/>
</dbReference>
<evidence type="ECO:0000256" key="4">
    <source>
        <dbReference type="ARBA" id="ARBA00023273"/>
    </source>
</evidence>
<proteinExistence type="inferred from homology"/>
<keyword evidence="7" id="KW-1185">Reference proteome</keyword>
<comment type="similarity">
    <text evidence="2">Belongs to the IFT57 family.</text>
</comment>
<reference evidence="6 7" key="1">
    <citation type="submission" date="2023-03" db="EMBL/GenBank/DDBJ databases">
        <title>High-quality genome of Scylla paramamosain provides insights in environmental adaptation.</title>
        <authorList>
            <person name="Zhang L."/>
        </authorList>
    </citation>
    <scope>NUCLEOTIDE SEQUENCE [LARGE SCALE GENOMIC DNA]</scope>
    <source>
        <strain evidence="6">LZ_2023a</strain>
        <tissue evidence="6">Muscle</tissue>
    </source>
</reference>
<protein>
    <recommendedName>
        <fullName evidence="8">Intraflagellar transport protein 57 homolog</fullName>
    </recommendedName>
</protein>
<feature type="coiled-coil region" evidence="5">
    <location>
        <begin position="345"/>
        <end position="386"/>
    </location>
</feature>
<evidence type="ECO:0000313" key="6">
    <source>
        <dbReference type="EMBL" id="KAK8391998.1"/>
    </source>
</evidence>
<dbReference type="GO" id="GO:0042073">
    <property type="term" value="P:intraciliary transport"/>
    <property type="evidence" value="ECO:0007669"/>
    <property type="project" value="TreeGrafter"/>
</dbReference>
<accession>A0AAW0TY32</accession>
<name>A0AAW0TY32_SCYPA</name>
<evidence type="ECO:0000256" key="5">
    <source>
        <dbReference type="SAM" id="Coils"/>
    </source>
</evidence>
<evidence type="ECO:0000256" key="2">
    <source>
        <dbReference type="ARBA" id="ARBA00009415"/>
    </source>
</evidence>
<dbReference type="AlphaFoldDB" id="A0AAW0TY32"/>
<feature type="coiled-coil region" evidence="5">
    <location>
        <begin position="212"/>
        <end position="246"/>
    </location>
</feature>
<dbReference type="Pfam" id="PF10498">
    <property type="entry name" value="IFT57"/>
    <property type="match status" value="1"/>
</dbReference>
<sequence>MVVVMAARNVCGSEEVESECSSSSGLNLLSSSNSVTCSSMSGRRGLVEDEAEEVDGGPGLAYMPFVVMDDLLDKLKLLNYDKEFIIEHKMKPLNRHYFAIPTNPGEQFYLFTSLAAWLICKAGRQMEPPQEYDDPNSTVSSILDHLRQLGVTVDFPPSKLKAGCGEHAIFVLDRLADFALKNSNFVWKKPTYPVEDTGGDGGEVEDESELTLDKVEEEMMAEYEEQEEEEEENILHMNDLKDLNKQKEGEAWPEEILHSTTTQEEWKLELERVLPQLKVTIRSDTRDWRSHIEQMHEHREKINETLTFTDKQLDSLHSEITRSLEKIGSREKYLNSQLEPLLLEYRNLQNVAAESREQYRQASGKLVEKSHELAQISDELDRVKHEMEERGSSMTDGTPLVNVRKALTRVRQEITAMDVRIGVVEQKLLQAKLKDKSNLQRDMNAPVYNNMDMGLF</sequence>
<keyword evidence="4" id="KW-0966">Cell projection</keyword>
<dbReference type="InterPro" id="IPR019530">
    <property type="entry name" value="Intra-flagellar_transport_57"/>
</dbReference>
<dbReference type="GO" id="GO:0005815">
    <property type="term" value="C:microtubule organizing center"/>
    <property type="evidence" value="ECO:0007669"/>
    <property type="project" value="TreeGrafter"/>
</dbReference>
<dbReference type="PANTHER" id="PTHR16011">
    <property type="entry name" value="IFT57/HIPPI"/>
    <property type="match status" value="1"/>
</dbReference>
<comment type="caution">
    <text evidence="6">The sequence shown here is derived from an EMBL/GenBank/DDBJ whole genome shotgun (WGS) entry which is preliminary data.</text>
</comment>
<evidence type="ECO:0000256" key="1">
    <source>
        <dbReference type="ARBA" id="ARBA00004138"/>
    </source>
</evidence>
<comment type="subcellular location">
    <subcellularLocation>
        <location evidence="1">Cell projection</location>
        <location evidence="1">Cilium</location>
    </subcellularLocation>
</comment>
<keyword evidence="3" id="KW-0969">Cilium</keyword>